<evidence type="ECO:0000256" key="1">
    <source>
        <dbReference type="ARBA" id="ARBA00023002"/>
    </source>
</evidence>
<dbReference type="SUPFAM" id="SSF51735">
    <property type="entry name" value="NAD(P)-binding Rossmann-fold domains"/>
    <property type="match status" value="1"/>
</dbReference>
<dbReference type="Pfam" id="PF01408">
    <property type="entry name" value="GFO_IDH_MocA"/>
    <property type="match status" value="1"/>
</dbReference>
<proteinExistence type="predicted"/>
<dbReference type="EMBL" id="RCZP01000009">
    <property type="protein sequence ID" value="TPG57150.1"/>
    <property type="molecule type" value="Genomic_DNA"/>
</dbReference>
<protein>
    <submittedName>
        <fullName evidence="5">Gfo/Idh/MocA family oxidoreductase</fullName>
    </submittedName>
</protein>
<evidence type="ECO:0000256" key="2">
    <source>
        <dbReference type="SAM" id="MobiDB-lite"/>
    </source>
</evidence>
<dbReference type="Proteomes" id="UP000317078">
    <property type="component" value="Unassembled WGS sequence"/>
</dbReference>
<feature type="domain" description="GFO/IDH/MocA-like oxidoreductase" evidence="4">
    <location>
        <begin position="139"/>
        <end position="266"/>
    </location>
</feature>
<keyword evidence="6" id="KW-1185">Reference proteome</keyword>
<feature type="domain" description="Gfo/Idh/MocA-like oxidoreductase N-terminal" evidence="3">
    <location>
        <begin position="11"/>
        <end position="127"/>
    </location>
</feature>
<evidence type="ECO:0000259" key="4">
    <source>
        <dbReference type="Pfam" id="PF22725"/>
    </source>
</evidence>
<dbReference type="PANTHER" id="PTHR43818">
    <property type="entry name" value="BCDNA.GH03377"/>
    <property type="match status" value="1"/>
</dbReference>
<dbReference type="InterPro" id="IPR000683">
    <property type="entry name" value="Gfo/Idh/MocA-like_OxRdtase_N"/>
</dbReference>
<dbReference type="InterPro" id="IPR055170">
    <property type="entry name" value="GFO_IDH_MocA-like_dom"/>
</dbReference>
<gene>
    <name evidence="5" type="ORF">EAH89_11875</name>
</gene>
<sequence>MVTALAARTMGWGIVGYGWVARDYAAPAILAAGHAVRAVCDPTPAARDAARSSLRLEGGAHADIAPLLADPAVDAIYIATPNHLHRAAVEAAAAAGKPVLCEKPMAATLADAEAMAEAASRAGILLGTAFDQRHHPAHAALRQAVAAGLIGTPTVIRIAYACWLGPDWSVTGEGDNWRADPARAGGGALMDLAPHGLDLAEYLLGEPIQEIAALTQRRVQPYAVDDGALLIGRTAGGALVQLHVAYNCPDALPRRRLEVLGATGQIVAENTMGQDAGGRVTHTDAQGRSRPLPVPDADASPFARQMAAFARAIATGDRETFSAARDLHTMRLLHRAYSEDPACR</sequence>
<dbReference type="SUPFAM" id="SSF55347">
    <property type="entry name" value="Glyceraldehyde-3-phosphate dehydrogenase-like, C-terminal domain"/>
    <property type="match status" value="1"/>
</dbReference>
<evidence type="ECO:0000259" key="3">
    <source>
        <dbReference type="Pfam" id="PF01408"/>
    </source>
</evidence>
<name>A0A502G6X7_9PROT</name>
<dbReference type="OrthoDB" id="9792935at2"/>
<organism evidence="5 6">
    <name type="scientific">Muricoccus nepalensis</name>
    <dbReference type="NCBI Taxonomy" id="1854500"/>
    <lineage>
        <taxon>Bacteria</taxon>
        <taxon>Pseudomonadati</taxon>
        <taxon>Pseudomonadota</taxon>
        <taxon>Alphaproteobacteria</taxon>
        <taxon>Acetobacterales</taxon>
        <taxon>Roseomonadaceae</taxon>
        <taxon>Muricoccus</taxon>
    </lineage>
</organism>
<dbReference type="Gene3D" id="3.30.360.10">
    <property type="entry name" value="Dihydrodipicolinate Reductase, domain 2"/>
    <property type="match status" value="1"/>
</dbReference>
<accession>A0A502G6X7</accession>
<dbReference type="Gene3D" id="3.40.50.720">
    <property type="entry name" value="NAD(P)-binding Rossmann-like Domain"/>
    <property type="match status" value="1"/>
</dbReference>
<dbReference type="GO" id="GO:0016491">
    <property type="term" value="F:oxidoreductase activity"/>
    <property type="evidence" value="ECO:0007669"/>
    <property type="project" value="UniProtKB-KW"/>
</dbReference>
<evidence type="ECO:0000313" key="6">
    <source>
        <dbReference type="Proteomes" id="UP000317078"/>
    </source>
</evidence>
<dbReference type="GO" id="GO:0000166">
    <property type="term" value="F:nucleotide binding"/>
    <property type="evidence" value="ECO:0007669"/>
    <property type="project" value="InterPro"/>
</dbReference>
<dbReference type="Pfam" id="PF22725">
    <property type="entry name" value="GFO_IDH_MocA_C3"/>
    <property type="match status" value="1"/>
</dbReference>
<comment type="caution">
    <text evidence="5">The sequence shown here is derived from an EMBL/GenBank/DDBJ whole genome shotgun (WGS) entry which is preliminary data.</text>
</comment>
<dbReference type="PANTHER" id="PTHR43818:SF11">
    <property type="entry name" value="BCDNA.GH03377"/>
    <property type="match status" value="1"/>
</dbReference>
<feature type="region of interest" description="Disordered" evidence="2">
    <location>
        <begin position="275"/>
        <end position="297"/>
    </location>
</feature>
<reference evidence="5 6" key="1">
    <citation type="journal article" date="2019" name="Environ. Microbiol.">
        <title>Species interactions and distinct microbial communities in high Arctic permafrost affected cryosols are associated with the CH4 and CO2 gas fluxes.</title>
        <authorList>
            <person name="Altshuler I."/>
            <person name="Hamel J."/>
            <person name="Turney S."/>
            <person name="Magnuson E."/>
            <person name="Levesque R."/>
            <person name="Greer C."/>
            <person name="Whyte L.G."/>
        </authorList>
    </citation>
    <scope>NUCLEOTIDE SEQUENCE [LARGE SCALE GENOMIC DNA]</scope>
    <source>
        <strain evidence="5 6">S9.3B</strain>
    </source>
</reference>
<keyword evidence="1" id="KW-0560">Oxidoreductase</keyword>
<dbReference type="AlphaFoldDB" id="A0A502G6X7"/>
<dbReference type="InterPro" id="IPR050463">
    <property type="entry name" value="Gfo/Idh/MocA_oxidrdct_glycsds"/>
</dbReference>
<dbReference type="InterPro" id="IPR036291">
    <property type="entry name" value="NAD(P)-bd_dom_sf"/>
</dbReference>
<evidence type="ECO:0000313" key="5">
    <source>
        <dbReference type="EMBL" id="TPG57150.1"/>
    </source>
</evidence>